<accession>A0A7W8Y965</accession>
<dbReference type="RefSeq" id="WP_183640197.1">
    <property type="nucleotide sequence ID" value="NZ_JACHBL010000001.1"/>
</dbReference>
<evidence type="ECO:0000313" key="2">
    <source>
        <dbReference type="Proteomes" id="UP000523863"/>
    </source>
</evidence>
<organism evidence="1 2">
    <name type="scientific">Neomicrococcus lactis</name>
    <dbReference type="NCBI Taxonomy" id="732241"/>
    <lineage>
        <taxon>Bacteria</taxon>
        <taxon>Bacillati</taxon>
        <taxon>Actinomycetota</taxon>
        <taxon>Actinomycetes</taxon>
        <taxon>Micrococcales</taxon>
        <taxon>Micrococcaceae</taxon>
        <taxon>Neomicrococcus</taxon>
    </lineage>
</organism>
<protein>
    <recommendedName>
        <fullName evidence="3">Fis family transcriptional regulator</fullName>
    </recommendedName>
</protein>
<dbReference type="Proteomes" id="UP000523863">
    <property type="component" value="Unassembled WGS sequence"/>
</dbReference>
<name>A0A7W8Y965_9MICC</name>
<comment type="caution">
    <text evidence="1">The sequence shown here is derived from an EMBL/GenBank/DDBJ whole genome shotgun (WGS) entry which is preliminary data.</text>
</comment>
<dbReference type="AlphaFoldDB" id="A0A7W8Y965"/>
<gene>
    <name evidence="1" type="ORF">BKA12_000331</name>
</gene>
<reference evidence="1 2" key="1">
    <citation type="submission" date="2020-08" db="EMBL/GenBank/DDBJ databases">
        <title>Sequencing the genomes of 1000 actinobacteria strains.</title>
        <authorList>
            <person name="Klenk H.-P."/>
        </authorList>
    </citation>
    <scope>NUCLEOTIDE SEQUENCE [LARGE SCALE GENOMIC DNA]</scope>
    <source>
        <strain evidence="1 2">DSM 23694</strain>
    </source>
</reference>
<dbReference type="EMBL" id="JACHBL010000001">
    <property type="protein sequence ID" value="MBB5597251.1"/>
    <property type="molecule type" value="Genomic_DNA"/>
</dbReference>
<keyword evidence="2" id="KW-1185">Reference proteome</keyword>
<evidence type="ECO:0000313" key="1">
    <source>
        <dbReference type="EMBL" id="MBB5597251.1"/>
    </source>
</evidence>
<sequence>MRWESLFVDLEAQLDSEVRRGRAAEIQDMIRVQRSQIRLADRFEGQLGRDIALRLTNGAQERGELRVVGEDWLNLRQAHRELLVPMWSIVMISGLSHRAQLVADPAQPKRRVTLGSAFRAIARDRSSVVARLSSTASDPVEITGTLSVPGKDFLEILTHPGDEFSREESIHGSVVVPWSALISLRREARD</sequence>
<proteinExistence type="predicted"/>
<evidence type="ECO:0008006" key="3">
    <source>
        <dbReference type="Google" id="ProtNLM"/>
    </source>
</evidence>